<dbReference type="GO" id="GO:0016020">
    <property type="term" value="C:membrane"/>
    <property type="evidence" value="ECO:0007669"/>
    <property type="project" value="UniProtKB-SubCell"/>
</dbReference>
<feature type="compositionally biased region" description="Polar residues" evidence="7">
    <location>
        <begin position="461"/>
        <end position="481"/>
    </location>
</feature>
<evidence type="ECO:0000256" key="8">
    <source>
        <dbReference type="SAM" id="Phobius"/>
    </source>
</evidence>
<dbReference type="KEGG" id="spu:105442106"/>
<dbReference type="PANTHER" id="PTHR10361:SF65">
    <property type="entry name" value="ILEAL SODIUM_BILE ACID COTRANSPORTER"/>
    <property type="match status" value="1"/>
</dbReference>
<feature type="transmembrane region" description="Helical" evidence="8">
    <location>
        <begin position="274"/>
        <end position="293"/>
    </location>
</feature>
<evidence type="ECO:0000256" key="7">
    <source>
        <dbReference type="SAM" id="MobiDB-lite"/>
    </source>
</evidence>
<dbReference type="GeneID" id="105442106"/>
<proteinExistence type="inferred from homology"/>
<evidence type="ECO:0000256" key="9">
    <source>
        <dbReference type="SAM" id="SignalP"/>
    </source>
</evidence>
<keyword evidence="6 8" id="KW-0472">Membrane</keyword>
<keyword evidence="4" id="KW-0769">Symport</keyword>
<organism evidence="10 11">
    <name type="scientific">Strongylocentrotus purpuratus</name>
    <name type="common">Purple sea urchin</name>
    <dbReference type="NCBI Taxonomy" id="7668"/>
    <lineage>
        <taxon>Eukaryota</taxon>
        <taxon>Metazoa</taxon>
        <taxon>Echinodermata</taxon>
        <taxon>Eleutherozoa</taxon>
        <taxon>Echinozoa</taxon>
        <taxon>Echinoidea</taxon>
        <taxon>Euechinoidea</taxon>
        <taxon>Echinacea</taxon>
        <taxon>Camarodonta</taxon>
        <taxon>Echinidea</taxon>
        <taxon>Strongylocentrotidae</taxon>
        <taxon>Strongylocentrotus</taxon>
    </lineage>
</organism>
<evidence type="ECO:0000313" key="10">
    <source>
        <dbReference type="EnsemblMetazoa" id="XP_030839056"/>
    </source>
</evidence>
<reference evidence="10" key="2">
    <citation type="submission" date="2021-01" db="UniProtKB">
        <authorList>
            <consortium name="EnsemblMetazoa"/>
        </authorList>
    </citation>
    <scope>IDENTIFICATION</scope>
</reference>
<dbReference type="RefSeq" id="XP_030839056.1">
    <property type="nucleotide sequence ID" value="XM_030983196.1"/>
</dbReference>
<feature type="transmembrane region" description="Helical" evidence="8">
    <location>
        <begin position="176"/>
        <end position="199"/>
    </location>
</feature>
<evidence type="ECO:0000256" key="5">
    <source>
        <dbReference type="ARBA" id="ARBA00022989"/>
    </source>
</evidence>
<dbReference type="EnsemblMetazoa" id="XM_030983196">
    <property type="protein sequence ID" value="XP_030839056"/>
    <property type="gene ID" value="LOC105442106"/>
</dbReference>
<evidence type="ECO:0000256" key="4">
    <source>
        <dbReference type="ARBA" id="ARBA00022847"/>
    </source>
</evidence>
<comment type="subcellular location">
    <subcellularLocation>
        <location evidence="1">Membrane</location>
        <topology evidence="1">Multi-pass membrane protein</topology>
    </subcellularLocation>
</comment>
<dbReference type="OMA" id="WLSNIFC"/>
<feature type="transmembrane region" description="Helical" evidence="8">
    <location>
        <begin position="231"/>
        <end position="254"/>
    </location>
</feature>
<accession>A0A7M7NNW7</accession>
<feature type="signal peptide" evidence="9">
    <location>
        <begin position="1"/>
        <end position="23"/>
    </location>
</feature>
<keyword evidence="11" id="KW-1185">Reference proteome</keyword>
<evidence type="ECO:0000313" key="11">
    <source>
        <dbReference type="Proteomes" id="UP000007110"/>
    </source>
</evidence>
<dbReference type="Gene3D" id="1.20.1530.20">
    <property type="match status" value="1"/>
</dbReference>
<evidence type="ECO:0000256" key="2">
    <source>
        <dbReference type="ARBA" id="ARBA00006528"/>
    </source>
</evidence>
<reference evidence="11" key="1">
    <citation type="submission" date="2015-02" db="EMBL/GenBank/DDBJ databases">
        <title>Genome sequencing for Strongylocentrotus purpuratus.</title>
        <authorList>
            <person name="Murali S."/>
            <person name="Liu Y."/>
            <person name="Vee V."/>
            <person name="English A."/>
            <person name="Wang M."/>
            <person name="Skinner E."/>
            <person name="Han Y."/>
            <person name="Muzny D.M."/>
            <person name="Worley K.C."/>
            <person name="Gibbs R.A."/>
        </authorList>
    </citation>
    <scope>NUCLEOTIDE SEQUENCE</scope>
</reference>
<keyword evidence="3 8" id="KW-0812">Transmembrane</keyword>
<protein>
    <recommendedName>
        <fullName evidence="12">Ileal sodium/bile acid cotransporter</fullName>
    </recommendedName>
</protein>
<keyword evidence="4" id="KW-0813">Transport</keyword>
<dbReference type="AlphaFoldDB" id="A0A7M7NNW7"/>
<feature type="transmembrane region" description="Helical" evidence="8">
    <location>
        <begin position="137"/>
        <end position="155"/>
    </location>
</feature>
<dbReference type="InterPro" id="IPR004710">
    <property type="entry name" value="Bilac:Na_transpt"/>
</dbReference>
<keyword evidence="9" id="KW-0732">Signal</keyword>
<dbReference type="PANTHER" id="PTHR10361">
    <property type="entry name" value="SODIUM-BILE ACID COTRANSPORTER"/>
    <property type="match status" value="1"/>
</dbReference>
<dbReference type="InParanoid" id="A0A7M7NNW7"/>
<evidence type="ECO:0000256" key="6">
    <source>
        <dbReference type="ARBA" id="ARBA00023136"/>
    </source>
</evidence>
<name>A0A7M7NNW7_STRPU</name>
<comment type="similarity">
    <text evidence="2">Belongs to the bile acid:sodium symporter (BASS) (TC 2.A.28) family.</text>
</comment>
<dbReference type="Pfam" id="PF01758">
    <property type="entry name" value="SBF"/>
    <property type="match status" value="1"/>
</dbReference>
<feature type="transmembrane region" description="Helical" evidence="8">
    <location>
        <begin position="305"/>
        <end position="324"/>
    </location>
</feature>
<feature type="chain" id="PRO_5029761239" description="Ileal sodium/bile acid cotransporter" evidence="9">
    <location>
        <begin position="24"/>
        <end position="481"/>
    </location>
</feature>
<feature type="transmembrane region" description="Helical" evidence="8">
    <location>
        <begin position="395"/>
        <end position="419"/>
    </location>
</feature>
<feature type="transmembrane region" description="Helical" evidence="8">
    <location>
        <begin position="205"/>
        <end position="224"/>
    </location>
</feature>
<dbReference type="GO" id="GO:0015293">
    <property type="term" value="F:symporter activity"/>
    <property type="evidence" value="ECO:0007669"/>
    <property type="project" value="UniProtKB-KW"/>
</dbReference>
<feature type="transmembrane region" description="Helical" evidence="8">
    <location>
        <begin position="336"/>
        <end position="354"/>
    </location>
</feature>
<feature type="region of interest" description="Disordered" evidence="7">
    <location>
        <begin position="457"/>
        <end position="481"/>
    </location>
</feature>
<keyword evidence="5 8" id="KW-1133">Transmembrane helix</keyword>
<evidence type="ECO:0000256" key="1">
    <source>
        <dbReference type="ARBA" id="ARBA00004141"/>
    </source>
</evidence>
<evidence type="ECO:0008006" key="12">
    <source>
        <dbReference type="Google" id="ProtNLM"/>
    </source>
</evidence>
<sequence length="481" mass="52920">MKLPLASGLACCLLIILVINVDAQCGMDVFVNVSIAEETVYMFEGSEINTTITVNEVLVDGVLTFRSSNPAKFRVRDGDATTILTTSAVDLPFNITVVIEGRAISIESLEVLFKPSGSDELVELGKQTIGVKRIPQLLQAIYVYIVLAWILLSYLSMGGSIDPKEIWKNVRRPYGILIGLFCQFIIMPAMTYVIALLFAEDDATSVGIVLVGTAPGGWLSNIFCALLDVDLVLSITMTFFSSVIALGMMPLNLYIYATPFTTENQRLVTPYSELAQQLAILVIPLFIGMAISWKFPKFKKFCKKVVKPIAMLLIVVGIGMGVPADFYAFSQSPVNNWIVSILIPLFGAFFGLSFARIFGRNIRTSITIAIETGVQNALLARTIVFLFYPRPEADLLARIALTTILVTLLEGSFATFVYYTFRYILCRRRCEKMLTDDELDGEKAIAVDDIAATAIDENTDNRNGAENAAFQSEANKNGTDQ</sequence>
<dbReference type="InterPro" id="IPR002657">
    <property type="entry name" value="BilAc:Na_symport/Acr3"/>
</dbReference>
<feature type="transmembrane region" description="Helical" evidence="8">
    <location>
        <begin position="366"/>
        <end position="389"/>
    </location>
</feature>
<dbReference type="Proteomes" id="UP000007110">
    <property type="component" value="Unassembled WGS sequence"/>
</dbReference>
<evidence type="ECO:0000256" key="3">
    <source>
        <dbReference type="ARBA" id="ARBA00022692"/>
    </source>
</evidence>
<dbReference type="OrthoDB" id="203097at2759"/>
<dbReference type="InterPro" id="IPR038770">
    <property type="entry name" value="Na+/solute_symporter_sf"/>
</dbReference>